<dbReference type="Proteomes" id="UP000265643">
    <property type="component" value="Unassembled WGS sequence"/>
</dbReference>
<name>A0A391PB47_9FIRM</name>
<dbReference type="RefSeq" id="WP_119297890.1">
    <property type="nucleotide sequence ID" value="NZ_BHGK01000001.1"/>
</dbReference>
<proteinExistence type="predicted"/>
<evidence type="ECO:0000313" key="8">
    <source>
        <dbReference type="Proteomes" id="UP000265643"/>
    </source>
</evidence>
<organism evidence="7 8">
    <name type="scientific">Mediterraneibacter butyricigenes</name>
    <dbReference type="NCBI Taxonomy" id="2316025"/>
    <lineage>
        <taxon>Bacteria</taxon>
        <taxon>Bacillati</taxon>
        <taxon>Bacillota</taxon>
        <taxon>Clostridia</taxon>
        <taxon>Lachnospirales</taxon>
        <taxon>Lachnospiraceae</taxon>
        <taxon>Mediterraneibacter</taxon>
    </lineage>
</organism>
<dbReference type="Pfam" id="PF02518">
    <property type="entry name" value="HATPase_c"/>
    <property type="match status" value="1"/>
</dbReference>
<sequence length="241" mass="26826">MLSHIDICRMNRLMEHNPEAKNIIEQLLQNHQTIVSLISHEIRNPLTLISSSLQLMEQTHPEVRDFSNWDQTMQDLNFLCQLLSELSAYNNGSTLRYQVFSLQKLLRSVAVSFAISLENASVSFRSSIDPAIKDYAGDQIKLREVLLNLLKNARESQADEIVLSASSGCDTSGIQISIRDNGCGIEQDQLDQIFQAFHTTKQEGTGLGLSLSKRIIEAHHGTLTVTSAPGKGSTFTVFLPL</sequence>
<dbReference type="GO" id="GO:0000155">
    <property type="term" value="F:phosphorelay sensor kinase activity"/>
    <property type="evidence" value="ECO:0007669"/>
    <property type="project" value="InterPro"/>
</dbReference>
<keyword evidence="4" id="KW-0808">Transferase</keyword>
<dbReference type="CDD" id="cd00082">
    <property type="entry name" value="HisKA"/>
    <property type="match status" value="1"/>
</dbReference>
<dbReference type="InterPro" id="IPR036097">
    <property type="entry name" value="HisK_dim/P_sf"/>
</dbReference>
<evidence type="ECO:0000256" key="2">
    <source>
        <dbReference type="ARBA" id="ARBA00012438"/>
    </source>
</evidence>
<gene>
    <name evidence="7" type="ORF">KGMB01110_13090</name>
</gene>
<keyword evidence="4" id="KW-0418">Kinase</keyword>
<keyword evidence="8" id="KW-1185">Reference proteome</keyword>
<comment type="caution">
    <text evidence="7">The sequence shown here is derived from an EMBL/GenBank/DDBJ whole genome shotgun (WGS) entry which is preliminary data.</text>
</comment>
<evidence type="ECO:0000256" key="3">
    <source>
        <dbReference type="ARBA" id="ARBA00022553"/>
    </source>
</evidence>
<evidence type="ECO:0000313" key="7">
    <source>
        <dbReference type="EMBL" id="GCA66873.1"/>
    </source>
</evidence>
<reference evidence="8" key="1">
    <citation type="submission" date="2018-09" db="EMBL/GenBank/DDBJ databases">
        <title>Draft Genome Sequence of Mediterraneibacter sp. KCTC 15684.</title>
        <authorList>
            <person name="Kim J.S."/>
            <person name="Han K.I."/>
            <person name="Suh M.K."/>
            <person name="Lee K.C."/>
            <person name="Eom M.K."/>
            <person name="Lee J.H."/>
            <person name="Park S.H."/>
            <person name="Kang S.W."/>
            <person name="Park J.E."/>
            <person name="Oh B.S."/>
            <person name="Yu S.Y."/>
            <person name="Choi S.H."/>
            <person name="Lee D.H."/>
            <person name="Yoon H."/>
            <person name="Kim B."/>
            <person name="Yang S.J."/>
            <person name="Lee J.S."/>
        </authorList>
    </citation>
    <scope>NUCLEOTIDE SEQUENCE [LARGE SCALE GENOMIC DNA]</scope>
    <source>
        <strain evidence="8">KCTC 15684</strain>
    </source>
</reference>
<dbReference type="InterPro" id="IPR003594">
    <property type="entry name" value="HATPase_dom"/>
</dbReference>
<evidence type="ECO:0000256" key="5">
    <source>
        <dbReference type="ARBA" id="ARBA00023012"/>
    </source>
</evidence>
<dbReference type="InterPro" id="IPR004358">
    <property type="entry name" value="Sig_transdc_His_kin-like_C"/>
</dbReference>
<evidence type="ECO:0000259" key="6">
    <source>
        <dbReference type="PROSITE" id="PS50109"/>
    </source>
</evidence>
<dbReference type="EC" id="2.7.13.3" evidence="2"/>
<keyword evidence="3" id="KW-0597">Phosphoprotein</keyword>
<feature type="domain" description="Histidine kinase" evidence="6">
    <location>
        <begin position="37"/>
        <end position="241"/>
    </location>
</feature>
<dbReference type="SUPFAM" id="SSF55874">
    <property type="entry name" value="ATPase domain of HSP90 chaperone/DNA topoisomerase II/histidine kinase"/>
    <property type="match status" value="1"/>
</dbReference>
<evidence type="ECO:0000256" key="1">
    <source>
        <dbReference type="ARBA" id="ARBA00000085"/>
    </source>
</evidence>
<dbReference type="PRINTS" id="PR00344">
    <property type="entry name" value="BCTRLSENSOR"/>
</dbReference>
<dbReference type="InterPro" id="IPR036890">
    <property type="entry name" value="HATPase_C_sf"/>
</dbReference>
<evidence type="ECO:0000256" key="4">
    <source>
        <dbReference type="ARBA" id="ARBA00022777"/>
    </source>
</evidence>
<dbReference type="SUPFAM" id="SSF47384">
    <property type="entry name" value="Homodimeric domain of signal transducing histidine kinase"/>
    <property type="match status" value="1"/>
</dbReference>
<dbReference type="SMART" id="SM00387">
    <property type="entry name" value="HATPase_c"/>
    <property type="match status" value="1"/>
</dbReference>
<dbReference type="InterPro" id="IPR003661">
    <property type="entry name" value="HisK_dim/P_dom"/>
</dbReference>
<dbReference type="PANTHER" id="PTHR43547">
    <property type="entry name" value="TWO-COMPONENT HISTIDINE KINASE"/>
    <property type="match status" value="1"/>
</dbReference>
<dbReference type="PROSITE" id="PS50109">
    <property type="entry name" value="HIS_KIN"/>
    <property type="match status" value="1"/>
</dbReference>
<keyword evidence="5" id="KW-0902">Two-component regulatory system</keyword>
<dbReference type="PANTHER" id="PTHR43547:SF2">
    <property type="entry name" value="HYBRID SIGNAL TRANSDUCTION HISTIDINE KINASE C"/>
    <property type="match status" value="1"/>
</dbReference>
<protein>
    <recommendedName>
        <fullName evidence="2">histidine kinase</fullName>
        <ecNumber evidence="2">2.7.13.3</ecNumber>
    </recommendedName>
</protein>
<dbReference type="EMBL" id="BHGK01000001">
    <property type="protein sequence ID" value="GCA66873.1"/>
    <property type="molecule type" value="Genomic_DNA"/>
</dbReference>
<dbReference type="Gene3D" id="3.30.565.10">
    <property type="entry name" value="Histidine kinase-like ATPase, C-terminal domain"/>
    <property type="match status" value="1"/>
</dbReference>
<dbReference type="InterPro" id="IPR005467">
    <property type="entry name" value="His_kinase_dom"/>
</dbReference>
<comment type="catalytic activity">
    <reaction evidence="1">
        <text>ATP + protein L-histidine = ADP + protein N-phospho-L-histidine.</text>
        <dbReference type="EC" id="2.7.13.3"/>
    </reaction>
</comment>
<accession>A0A391PB47</accession>
<dbReference type="Gene3D" id="1.10.287.130">
    <property type="match status" value="1"/>
</dbReference>
<dbReference type="AlphaFoldDB" id="A0A391PB47"/>